<keyword evidence="1" id="KW-0812">Transmembrane</keyword>
<reference evidence="2" key="1">
    <citation type="journal article" date="2022" name="IScience">
        <title>Evolution of zygomycete secretomes and the origins of terrestrial fungal ecologies.</title>
        <authorList>
            <person name="Chang Y."/>
            <person name="Wang Y."/>
            <person name="Mondo S."/>
            <person name="Ahrendt S."/>
            <person name="Andreopoulos W."/>
            <person name="Barry K."/>
            <person name="Beard J."/>
            <person name="Benny G.L."/>
            <person name="Blankenship S."/>
            <person name="Bonito G."/>
            <person name="Cuomo C."/>
            <person name="Desiro A."/>
            <person name="Gervers K.A."/>
            <person name="Hundley H."/>
            <person name="Kuo A."/>
            <person name="LaButti K."/>
            <person name="Lang B.F."/>
            <person name="Lipzen A."/>
            <person name="O'Donnell K."/>
            <person name="Pangilinan J."/>
            <person name="Reynolds N."/>
            <person name="Sandor L."/>
            <person name="Smith M.E."/>
            <person name="Tsang A."/>
            <person name="Grigoriev I.V."/>
            <person name="Stajich J.E."/>
            <person name="Spatafora J.W."/>
        </authorList>
    </citation>
    <scope>NUCLEOTIDE SEQUENCE</scope>
    <source>
        <strain evidence="2">RSA 2281</strain>
    </source>
</reference>
<accession>A0AAD5K5X9</accession>
<dbReference type="Proteomes" id="UP001209540">
    <property type="component" value="Unassembled WGS sequence"/>
</dbReference>
<gene>
    <name evidence="2" type="ORF">BDA99DRAFT_516990</name>
</gene>
<evidence type="ECO:0000313" key="3">
    <source>
        <dbReference type="Proteomes" id="UP001209540"/>
    </source>
</evidence>
<reference evidence="2" key="2">
    <citation type="submission" date="2023-02" db="EMBL/GenBank/DDBJ databases">
        <authorList>
            <consortium name="DOE Joint Genome Institute"/>
            <person name="Mondo S.J."/>
            <person name="Chang Y."/>
            <person name="Wang Y."/>
            <person name="Ahrendt S."/>
            <person name="Andreopoulos W."/>
            <person name="Barry K."/>
            <person name="Beard J."/>
            <person name="Benny G.L."/>
            <person name="Blankenship S."/>
            <person name="Bonito G."/>
            <person name="Cuomo C."/>
            <person name="Desiro A."/>
            <person name="Gervers K.A."/>
            <person name="Hundley H."/>
            <person name="Kuo A."/>
            <person name="LaButti K."/>
            <person name="Lang B.F."/>
            <person name="Lipzen A."/>
            <person name="O'Donnell K."/>
            <person name="Pangilinan J."/>
            <person name="Reynolds N."/>
            <person name="Sandor L."/>
            <person name="Smith M.W."/>
            <person name="Tsang A."/>
            <person name="Grigoriev I.V."/>
            <person name="Stajich J.E."/>
            <person name="Spatafora J.W."/>
        </authorList>
    </citation>
    <scope>NUCLEOTIDE SEQUENCE</scope>
    <source>
        <strain evidence="2">RSA 2281</strain>
    </source>
</reference>
<proteinExistence type="predicted"/>
<evidence type="ECO:0000256" key="1">
    <source>
        <dbReference type="SAM" id="Phobius"/>
    </source>
</evidence>
<sequence>MGDRLYTNRTTLISFCLGFSGSALGLTTLQYGFYNHMMDQLTTWRQNMLDMRRRLEIGGGVPYLLRDEDFVAYWGRLPMPRYRRRQARRDAVKRCLQHEWNRAIRITATSLSHWLARRYEPKK</sequence>
<comment type="caution">
    <text evidence="2">The sequence shown here is derived from an EMBL/GenBank/DDBJ whole genome shotgun (WGS) entry which is preliminary data.</text>
</comment>
<protein>
    <submittedName>
        <fullName evidence="2">Uncharacterized protein</fullName>
    </submittedName>
</protein>
<keyword evidence="1" id="KW-0472">Membrane</keyword>
<keyword evidence="1" id="KW-1133">Transmembrane helix</keyword>
<organism evidence="2 3">
    <name type="scientific">Phascolomyces articulosus</name>
    <dbReference type="NCBI Taxonomy" id="60185"/>
    <lineage>
        <taxon>Eukaryota</taxon>
        <taxon>Fungi</taxon>
        <taxon>Fungi incertae sedis</taxon>
        <taxon>Mucoromycota</taxon>
        <taxon>Mucoromycotina</taxon>
        <taxon>Mucoromycetes</taxon>
        <taxon>Mucorales</taxon>
        <taxon>Lichtheimiaceae</taxon>
        <taxon>Phascolomyces</taxon>
    </lineage>
</organism>
<dbReference type="EMBL" id="JAIXMP010000021">
    <property type="protein sequence ID" value="KAI9256653.1"/>
    <property type="molecule type" value="Genomic_DNA"/>
</dbReference>
<name>A0AAD5K5X9_9FUNG</name>
<feature type="transmembrane region" description="Helical" evidence="1">
    <location>
        <begin position="12"/>
        <end position="34"/>
    </location>
</feature>
<dbReference type="AlphaFoldDB" id="A0AAD5K5X9"/>
<keyword evidence="3" id="KW-1185">Reference proteome</keyword>
<evidence type="ECO:0000313" key="2">
    <source>
        <dbReference type="EMBL" id="KAI9256653.1"/>
    </source>
</evidence>